<dbReference type="GO" id="GO:0000127">
    <property type="term" value="C:transcription factor TFIIIC complex"/>
    <property type="evidence" value="ECO:0007669"/>
    <property type="project" value="EnsemblFungi"/>
</dbReference>
<feature type="compositionally biased region" description="Acidic residues" evidence="6">
    <location>
        <begin position="265"/>
        <end position="286"/>
    </location>
</feature>
<keyword evidence="4" id="KW-0804">Transcription</keyword>
<dbReference type="InterPro" id="IPR035625">
    <property type="entry name" value="Tfc3-like_eWH"/>
</dbReference>
<dbReference type="GO" id="GO:0005634">
    <property type="term" value="C:nucleus"/>
    <property type="evidence" value="ECO:0007669"/>
    <property type="project" value="UniProtKB-SubCell"/>
</dbReference>
<protein>
    <submittedName>
        <fullName evidence="10">Uncharacterized protein</fullName>
    </submittedName>
</protein>
<dbReference type="PANTHER" id="PTHR15180">
    <property type="entry name" value="GENERAL TRANSCRIPTION FACTOR 3C POLYPEPTIDE 1"/>
    <property type="match status" value="1"/>
</dbReference>
<feature type="domain" description="Transcription factor tau 138 kDa subunit extended winged helix" evidence="9">
    <location>
        <begin position="559"/>
        <end position="649"/>
    </location>
</feature>
<evidence type="ECO:0000256" key="2">
    <source>
        <dbReference type="ARBA" id="ARBA00022553"/>
    </source>
</evidence>
<dbReference type="CDD" id="cd16169">
    <property type="entry name" value="Tau138_eWH"/>
    <property type="match status" value="1"/>
</dbReference>
<dbReference type="GeneID" id="14496184"/>
<evidence type="ECO:0000256" key="3">
    <source>
        <dbReference type="ARBA" id="ARBA00023125"/>
    </source>
</evidence>
<dbReference type="GO" id="GO:0006384">
    <property type="term" value="P:transcription initiation at RNA polymerase III promoter"/>
    <property type="evidence" value="ECO:0007669"/>
    <property type="project" value="InterPro"/>
</dbReference>
<dbReference type="HOGENOM" id="CLU_005481_0_0_1"/>
<feature type="region of interest" description="Disordered" evidence="6">
    <location>
        <begin position="476"/>
        <end position="496"/>
    </location>
</feature>
<evidence type="ECO:0000259" key="7">
    <source>
        <dbReference type="Pfam" id="PF04182"/>
    </source>
</evidence>
<dbReference type="FunCoup" id="I2H489">
    <property type="interactions" value="38"/>
</dbReference>
<dbReference type="EMBL" id="HE806320">
    <property type="protein sequence ID" value="CCH61191.1"/>
    <property type="molecule type" value="Genomic_DNA"/>
</dbReference>
<dbReference type="InParanoid" id="I2H489"/>
<comment type="subcellular location">
    <subcellularLocation>
        <location evidence="1">Nucleus</location>
    </subcellularLocation>
</comment>
<dbReference type="AlphaFoldDB" id="I2H489"/>
<dbReference type="PANTHER" id="PTHR15180:SF1">
    <property type="entry name" value="GENERAL TRANSCRIPTION FACTOR 3C POLYPEPTIDE 1"/>
    <property type="match status" value="1"/>
</dbReference>
<feature type="compositionally biased region" description="Basic residues" evidence="6">
    <location>
        <begin position="688"/>
        <end position="699"/>
    </location>
</feature>
<dbReference type="Pfam" id="PF04182">
    <property type="entry name" value="B-block_TFIIIC"/>
    <property type="match status" value="1"/>
</dbReference>
<evidence type="ECO:0000259" key="9">
    <source>
        <dbReference type="Pfam" id="PF21552"/>
    </source>
</evidence>
<keyword evidence="5" id="KW-0539">Nucleus</keyword>
<dbReference type="InterPro" id="IPR044210">
    <property type="entry name" value="Tfc3-like"/>
</dbReference>
<dbReference type="KEGG" id="tbl:TBLA_0E01310"/>
<dbReference type="Pfam" id="PF20222">
    <property type="entry name" value="DUF6581"/>
    <property type="match status" value="1"/>
</dbReference>
<dbReference type="GO" id="GO:0071168">
    <property type="term" value="P:protein localization to chromatin"/>
    <property type="evidence" value="ECO:0007669"/>
    <property type="project" value="EnsemblFungi"/>
</dbReference>
<dbReference type="eggNOG" id="ENOG502QVPM">
    <property type="taxonomic scope" value="Eukaryota"/>
</dbReference>
<dbReference type="Proteomes" id="UP000002866">
    <property type="component" value="Chromosome 5"/>
</dbReference>
<evidence type="ECO:0000256" key="5">
    <source>
        <dbReference type="ARBA" id="ARBA00023242"/>
    </source>
</evidence>
<evidence type="ECO:0000313" key="11">
    <source>
        <dbReference type="Proteomes" id="UP000002866"/>
    </source>
</evidence>
<dbReference type="InterPro" id="IPR049543">
    <property type="entry name" value="WHD_TFC3"/>
</dbReference>
<name>I2H489_HENB6</name>
<dbReference type="OMA" id="MSSMIQR"/>
<feature type="domain" description="B-block binding subunit of TFIIIC" evidence="7">
    <location>
        <begin position="101"/>
        <end position="167"/>
    </location>
</feature>
<reference evidence="10 11" key="1">
    <citation type="journal article" date="2011" name="Proc. Natl. Acad. Sci. U.S.A.">
        <title>Evolutionary erosion of yeast sex chromosomes by mating-type switching accidents.</title>
        <authorList>
            <person name="Gordon J.L."/>
            <person name="Armisen D."/>
            <person name="Proux-Wera E."/>
            <person name="Oheigeartaigh S.S."/>
            <person name="Byrne K.P."/>
            <person name="Wolfe K.H."/>
        </authorList>
    </citation>
    <scope>NUCLEOTIDE SEQUENCE [LARGE SCALE GENOMIC DNA]</scope>
    <source>
        <strain evidence="11">ATCC 34711 / CBS 6284 / DSM 70876 / NBRC 10599 / NRRL Y-10934 / UCD 77-7</strain>
    </source>
</reference>
<proteinExistence type="predicted"/>
<feature type="compositionally biased region" description="Basic and acidic residues" evidence="6">
    <location>
        <begin position="485"/>
        <end position="496"/>
    </location>
</feature>
<organism evidence="10 11">
    <name type="scientific">Henningerozyma blattae (strain ATCC 34711 / CBS 6284 / DSM 70876 / NBRC 10599 / NRRL Y-10934 / UCD 77-7)</name>
    <name type="common">Yeast</name>
    <name type="synonym">Tetrapisispora blattae</name>
    <dbReference type="NCBI Taxonomy" id="1071380"/>
    <lineage>
        <taxon>Eukaryota</taxon>
        <taxon>Fungi</taxon>
        <taxon>Dikarya</taxon>
        <taxon>Ascomycota</taxon>
        <taxon>Saccharomycotina</taxon>
        <taxon>Saccharomycetes</taxon>
        <taxon>Saccharomycetales</taxon>
        <taxon>Saccharomycetaceae</taxon>
        <taxon>Henningerozyma</taxon>
    </lineage>
</organism>
<dbReference type="Pfam" id="PF21552">
    <property type="entry name" value="WHD_TFC3"/>
    <property type="match status" value="1"/>
</dbReference>
<dbReference type="GO" id="GO:0001003">
    <property type="term" value="F:RNA polymerase III type 2 promoter sequence-specific DNA binding"/>
    <property type="evidence" value="ECO:0007669"/>
    <property type="project" value="EnsemblFungi"/>
</dbReference>
<evidence type="ECO:0000259" key="8">
    <source>
        <dbReference type="Pfam" id="PF20222"/>
    </source>
</evidence>
<accession>I2H489</accession>
<keyword evidence="2" id="KW-0597">Phosphoprotein</keyword>
<dbReference type="STRING" id="1071380.I2H489"/>
<feature type="region of interest" description="Disordered" evidence="6">
    <location>
        <begin position="263"/>
        <end position="286"/>
    </location>
</feature>
<sequence>MNLTILICEEIAYNKGRISINHLWEFASTLVPIGDESIKNFVFACLTSTDDIIIYRNGQEISKERFDHVPDSENELSIGITEDKLWLMLTGYNKKECTIGNAAFEILLEIAKAKEAGINTKDVARETGQDPRSITGRVKKLGNLINSVQMIYKGHVVKLLKLKKFSISQNDAKSYISIKESLPKIIEVVKNSKNGIRQIVDLKRELKFDQDPRTSKSFLSTLAWLDEKNYLKKVFVVSPTNPSVKIRCVKFLKDYVPNEKLNENFDIDSDTSDEESGNGDQTGMEDDEIFDELDSSNANNLLQGQELVMEENPNVGKDQPLLNRFFPIQNQTYALASQSGTSGVSTMEAVSKITGKDYKRGFSKASEYYISNIGKQKQKNKSMSKIVRVYDFEGKKNFIESLQEKCLNQLAGSETIEPEDFPPMKYQMKTLSNLNKANFTPLSNTLRFTTQNGKDIFFWHGELNIKPKLYAPMRGRKRKQTTDIQPHDSVKDTSTESCMPKKIDLDKNSIKKQKISDEMLVQDLKNEVETLNKTINGVDDTKSTKTQKPLNVGGFTGGSLRSLWSQRAIADVIRNTGGVTYLREQFYEAISKELGSKTTLDKKTVRGDVDLMVKNGKLVLKIEPVSGRRIVYLPDIEPDVISDYVLKEKDNKKVYSNDILHNTDIYFFDQTEKDRFHRGMKSVERIRKFQSKSRTKTNKNKNAPSNTEAETSAVRRTTRSKAKRSQNTTDNPTTLATEKKKKKKEKSKNKDTNTTFHLGNKRGIRILIMAVVITKSIKNEIIWDKITRLFPNNSLENLKKQWTIRRVRMGHSGWKAYVDKWRKILVTAVKKGRASLDDAESLDLPKLVNLWLHYNHSQQNKPIILYNDYEENRKRYTLVRTSKDHDIKLGLAMSSMVQRETSLLKKSYMCNKDVYVEEPDEKLLLEDNAKSVIRSILYENPITPREKVDALNEFSKESLDKVILDLAKEKQIYLRGSKLESTSIFKDLLESKGNIKPFQDVEKIRSKLYEMMQAENGVLISNEFSDILSWILIDIIARRNVHMDAIPIPRKIPLFNYTTRKFDVKQLTPAIIVSAKHLGSNIWNIKNITIPSGQPYSRIWIDGTGSIRSSVWNHVCSLLINVILFNPGINIKTLHTRCHRLLSNREIEDIVKWLVDKYLLIPIDCGGYKASNQWYTLLA</sequence>
<dbReference type="OrthoDB" id="68020at2759"/>
<evidence type="ECO:0000256" key="4">
    <source>
        <dbReference type="ARBA" id="ARBA00023163"/>
    </source>
</evidence>
<feature type="region of interest" description="Disordered" evidence="6">
    <location>
        <begin position="687"/>
        <end position="756"/>
    </location>
</feature>
<feature type="domain" description="Transcription factor tau subunit sfc3/Tfc3 C-terminal" evidence="8">
    <location>
        <begin position="759"/>
        <end position="1135"/>
    </location>
</feature>
<evidence type="ECO:0000256" key="1">
    <source>
        <dbReference type="ARBA" id="ARBA00004123"/>
    </source>
</evidence>
<dbReference type="GO" id="GO:0042791">
    <property type="term" value="P:5S class rRNA transcription by RNA polymerase III"/>
    <property type="evidence" value="ECO:0007669"/>
    <property type="project" value="EnsemblFungi"/>
</dbReference>
<dbReference type="InterPro" id="IPR007309">
    <property type="entry name" value="TFIIIC_Bblock-bd"/>
</dbReference>
<dbReference type="GO" id="GO:0008301">
    <property type="term" value="F:DNA binding, bending"/>
    <property type="evidence" value="ECO:0007669"/>
    <property type="project" value="EnsemblFungi"/>
</dbReference>
<keyword evidence="11" id="KW-1185">Reference proteome</keyword>
<keyword evidence="3" id="KW-0238">DNA-binding</keyword>
<dbReference type="InterPro" id="IPR046488">
    <property type="entry name" value="Sfc3/Tfc3_C"/>
</dbReference>
<evidence type="ECO:0000256" key="6">
    <source>
        <dbReference type="SAM" id="MobiDB-lite"/>
    </source>
</evidence>
<dbReference type="RefSeq" id="XP_004180710.1">
    <property type="nucleotide sequence ID" value="XM_004180662.1"/>
</dbReference>
<gene>
    <name evidence="10" type="primary">TBLA0E01310</name>
    <name evidence="10" type="ORF">TBLA_0E01310</name>
</gene>
<evidence type="ECO:0000313" key="10">
    <source>
        <dbReference type="EMBL" id="CCH61191.1"/>
    </source>
</evidence>
<dbReference type="GO" id="GO:0001002">
    <property type="term" value="F:RNA polymerase III type 1 promoter sequence-specific DNA binding"/>
    <property type="evidence" value="ECO:0007669"/>
    <property type="project" value="EnsemblFungi"/>
</dbReference>